<evidence type="ECO:0000256" key="1">
    <source>
        <dbReference type="SAM" id="SignalP"/>
    </source>
</evidence>
<proteinExistence type="predicted"/>
<keyword evidence="1" id="KW-0732">Signal</keyword>
<reference evidence="2" key="2">
    <citation type="submission" date="2022-01" db="EMBL/GenBank/DDBJ databases">
        <authorList>
            <person name="Yamashiro T."/>
            <person name="Shiraishi A."/>
            <person name="Satake H."/>
            <person name="Nakayama K."/>
        </authorList>
    </citation>
    <scope>NUCLEOTIDE SEQUENCE</scope>
</reference>
<reference evidence="2" key="1">
    <citation type="journal article" date="2022" name="Int. J. Mol. Sci.">
        <title>Draft Genome of Tanacetum Coccineum: Genomic Comparison of Closely Related Tanacetum-Family Plants.</title>
        <authorList>
            <person name="Yamashiro T."/>
            <person name="Shiraishi A."/>
            <person name="Nakayama K."/>
            <person name="Satake H."/>
        </authorList>
    </citation>
    <scope>NUCLEOTIDE SEQUENCE</scope>
</reference>
<evidence type="ECO:0000313" key="2">
    <source>
        <dbReference type="EMBL" id="GJT15345.1"/>
    </source>
</evidence>
<gene>
    <name evidence="2" type="ORF">Tco_0874051</name>
</gene>
<protein>
    <submittedName>
        <fullName evidence="2">Uncharacterized protein</fullName>
    </submittedName>
</protein>
<evidence type="ECO:0000313" key="3">
    <source>
        <dbReference type="Proteomes" id="UP001151760"/>
    </source>
</evidence>
<feature type="chain" id="PRO_5045984309" evidence="1">
    <location>
        <begin position="18"/>
        <end position="86"/>
    </location>
</feature>
<comment type="caution">
    <text evidence="2">The sequence shown here is derived from an EMBL/GenBank/DDBJ whole genome shotgun (WGS) entry which is preliminary data.</text>
</comment>
<dbReference type="Proteomes" id="UP001151760">
    <property type="component" value="Unassembled WGS sequence"/>
</dbReference>
<accession>A0ABQ5BKJ2</accession>
<name>A0ABQ5BKJ2_9ASTR</name>
<keyword evidence="3" id="KW-1185">Reference proteome</keyword>
<organism evidence="2 3">
    <name type="scientific">Tanacetum coccineum</name>
    <dbReference type="NCBI Taxonomy" id="301880"/>
    <lineage>
        <taxon>Eukaryota</taxon>
        <taxon>Viridiplantae</taxon>
        <taxon>Streptophyta</taxon>
        <taxon>Embryophyta</taxon>
        <taxon>Tracheophyta</taxon>
        <taxon>Spermatophyta</taxon>
        <taxon>Magnoliopsida</taxon>
        <taxon>eudicotyledons</taxon>
        <taxon>Gunneridae</taxon>
        <taxon>Pentapetalae</taxon>
        <taxon>asterids</taxon>
        <taxon>campanulids</taxon>
        <taxon>Asterales</taxon>
        <taxon>Asteraceae</taxon>
        <taxon>Asteroideae</taxon>
        <taxon>Anthemideae</taxon>
        <taxon>Anthemidinae</taxon>
        <taxon>Tanacetum</taxon>
    </lineage>
</organism>
<feature type="signal peptide" evidence="1">
    <location>
        <begin position="1"/>
        <end position="17"/>
    </location>
</feature>
<sequence>MPSMHGLLVVLLHLGSSNHILQFHLELSRWPSLLRSISPNHQLEVVPDLLERVEESWVDLQVKHKSQHHKDYPDIQSYGYYDEYEF</sequence>
<dbReference type="EMBL" id="BQNB010013388">
    <property type="protein sequence ID" value="GJT15345.1"/>
    <property type="molecule type" value="Genomic_DNA"/>
</dbReference>